<dbReference type="Proteomes" id="UP000559256">
    <property type="component" value="Unassembled WGS sequence"/>
</dbReference>
<dbReference type="OrthoDB" id="3254696at2759"/>
<name>A0A8H5FPZ7_9AGAR</name>
<evidence type="ECO:0000256" key="1">
    <source>
        <dbReference type="ARBA" id="ARBA00023125"/>
    </source>
</evidence>
<dbReference type="SUPFAM" id="SSF47823">
    <property type="entry name" value="lambda integrase-like, N-terminal domain"/>
    <property type="match status" value="1"/>
</dbReference>
<accession>A0A8H5FPZ7</accession>
<dbReference type="EMBL" id="JAACJM010000123">
    <property type="protein sequence ID" value="KAF5344547.1"/>
    <property type="molecule type" value="Genomic_DNA"/>
</dbReference>
<evidence type="ECO:0000313" key="3">
    <source>
        <dbReference type="EMBL" id="KAF5344547.1"/>
    </source>
</evidence>
<organism evidence="3 4">
    <name type="scientific">Tetrapyrgos nigripes</name>
    <dbReference type="NCBI Taxonomy" id="182062"/>
    <lineage>
        <taxon>Eukaryota</taxon>
        <taxon>Fungi</taxon>
        <taxon>Dikarya</taxon>
        <taxon>Basidiomycota</taxon>
        <taxon>Agaricomycotina</taxon>
        <taxon>Agaricomycetes</taxon>
        <taxon>Agaricomycetidae</taxon>
        <taxon>Agaricales</taxon>
        <taxon>Marasmiineae</taxon>
        <taxon>Marasmiaceae</taxon>
        <taxon>Tetrapyrgos</taxon>
    </lineage>
</organism>
<dbReference type="AlphaFoldDB" id="A0A8H5FPZ7"/>
<feature type="region of interest" description="Disordered" evidence="2">
    <location>
        <begin position="1"/>
        <end position="25"/>
    </location>
</feature>
<comment type="caution">
    <text evidence="3">The sequence shown here is derived from an EMBL/GenBank/DDBJ whole genome shotgun (WGS) entry which is preliminary data.</text>
</comment>
<dbReference type="InterPro" id="IPR010998">
    <property type="entry name" value="Integrase_recombinase_N"/>
</dbReference>
<keyword evidence="4" id="KW-1185">Reference proteome</keyword>
<dbReference type="GO" id="GO:0003677">
    <property type="term" value="F:DNA binding"/>
    <property type="evidence" value="ECO:0007669"/>
    <property type="project" value="UniProtKB-KW"/>
</dbReference>
<evidence type="ECO:0000313" key="4">
    <source>
        <dbReference type="Proteomes" id="UP000559256"/>
    </source>
</evidence>
<protein>
    <submittedName>
        <fullName evidence="3">Uncharacterized protein</fullName>
    </submittedName>
</protein>
<evidence type="ECO:0000256" key="2">
    <source>
        <dbReference type="SAM" id="MobiDB-lite"/>
    </source>
</evidence>
<proteinExistence type="predicted"/>
<dbReference type="Gene3D" id="1.10.150.130">
    <property type="match status" value="1"/>
</dbReference>
<keyword evidence="1" id="KW-0238">DNA-binding</keyword>
<sequence>MPHSSSHSPTRTKIRPAKRSNSLPPRFTDELNFNTLHNPNLSNNAAAAIAGSVKPETRRHQQLAVMEFAVWANDMGLHPDEVLPAPEAVLCEFAASFLGHLAGGTVKAKLSALKTWHTMLGFRWLRSDLLCKTLTGVDHQSPSSSHRPERPPVTRDMMQSLHSTWSTSNHGDHKCALSRSKYSLLGQLQLSEIFSHLFDPTKHPHVQDVTELPPPTPNSKHGPLAMFLPSTKTSVSRGNHAHIHTYHGSLNATKATHIHVCHNNLSPNDPLMSYRDKKGKLKVMTKSYFLNLCNNIWKKEGYPRFTSHSFHTGAPPYFSRTV</sequence>
<gene>
    <name evidence="3" type="ORF">D9758_016465</name>
</gene>
<reference evidence="3 4" key="1">
    <citation type="journal article" date="2020" name="ISME J.">
        <title>Uncovering the hidden diversity of litter-decomposition mechanisms in mushroom-forming fungi.</title>
        <authorList>
            <person name="Floudas D."/>
            <person name="Bentzer J."/>
            <person name="Ahren D."/>
            <person name="Johansson T."/>
            <person name="Persson P."/>
            <person name="Tunlid A."/>
        </authorList>
    </citation>
    <scope>NUCLEOTIDE SEQUENCE [LARGE SCALE GENOMIC DNA]</scope>
    <source>
        <strain evidence="3 4">CBS 291.85</strain>
    </source>
</reference>